<evidence type="ECO:0000313" key="4">
    <source>
        <dbReference type="Proteomes" id="UP001596432"/>
    </source>
</evidence>
<feature type="region of interest" description="Disordered" evidence="1">
    <location>
        <begin position="93"/>
        <end position="120"/>
    </location>
</feature>
<evidence type="ECO:0000256" key="1">
    <source>
        <dbReference type="SAM" id="MobiDB-lite"/>
    </source>
</evidence>
<dbReference type="EMBL" id="JBHTAS010000001">
    <property type="protein sequence ID" value="MFC7139151.1"/>
    <property type="molecule type" value="Genomic_DNA"/>
</dbReference>
<dbReference type="GeneID" id="78819402"/>
<dbReference type="Pfam" id="PF24035">
    <property type="entry name" value="DUF7344"/>
    <property type="match status" value="1"/>
</dbReference>
<name>A0ABD5Y0F0_9EURY</name>
<keyword evidence="4" id="KW-1185">Reference proteome</keyword>
<dbReference type="RefSeq" id="WP_274324749.1">
    <property type="nucleotide sequence ID" value="NZ_CP118158.1"/>
</dbReference>
<dbReference type="Proteomes" id="UP001596432">
    <property type="component" value="Unassembled WGS sequence"/>
</dbReference>
<organism evidence="3 4">
    <name type="scientific">Halosimplex aquaticum</name>
    <dbReference type="NCBI Taxonomy" id="3026162"/>
    <lineage>
        <taxon>Archaea</taxon>
        <taxon>Methanobacteriati</taxon>
        <taxon>Methanobacteriota</taxon>
        <taxon>Stenosarchaea group</taxon>
        <taxon>Halobacteria</taxon>
        <taxon>Halobacteriales</taxon>
        <taxon>Haloarculaceae</taxon>
        <taxon>Halosimplex</taxon>
    </lineage>
</organism>
<proteinExistence type="predicted"/>
<dbReference type="AlphaFoldDB" id="A0ABD5Y0F0"/>
<evidence type="ECO:0000313" key="3">
    <source>
        <dbReference type="EMBL" id="MFC7139151.1"/>
    </source>
</evidence>
<evidence type="ECO:0000259" key="2">
    <source>
        <dbReference type="Pfam" id="PF24035"/>
    </source>
</evidence>
<accession>A0ABD5Y0F0</accession>
<comment type="caution">
    <text evidence="3">The sequence shown here is derived from an EMBL/GenBank/DDBJ whole genome shotgun (WGS) entry which is preliminary data.</text>
</comment>
<protein>
    <recommendedName>
        <fullName evidence="2">DUF7344 domain-containing protein</fullName>
    </recommendedName>
</protein>
<feature type="domain" description="DUF7344" evidence="2">
    <location>
        <begin position="23"/>
        <end position="99"/>
    </location>
</feature>
<sequence length="120" mass="13289">MDDTLTLGDLPDGDGTLSRDGIFDLLAEQRRRYVVAYLDEAEASVAVTDLARRIVQWESEQSSSDPDPEAVSRSLHHCHLPKLEDADVVAYDADTTEVRPGPNFDRLWKPVYGEGDTGAE</sequence>
<dbReference type="InterPro" id="IPR055768">
    <property type="entry name" value="DUF7344"/>
</dbReference>
<dbReference type="InterPro" id="IPR036388">
    <property type="entry name" value="WH-like_DNA-bd_sf"/>
</dbReference>
<reference evidence="3 4" key="1">
    <citation type="journal article" date="2019" name="Int. J. Syst. Evol. Microbiol.">
        <title>The Global Catalogue of Microorganisms (GCM) 10K type strain sequencing project: providing services to taxonomists for standard genome sequencing and annotation.</title>
        <authorList>
            <consortium name="The Broad Institute Genomics Platform"/>
            <consortium name="The Broad Institute Genome Sequencing Center for Infectious Disease"/>
            <person name="Wu L."/>
            <person name="Ma J."/>
        </authorList>
    </citation>
    <scope>NUCLEOTIDE SEQUENCE [LARGE SCALE GENOMIC DNA]</scope>
    <source>
        <strain evidence="3 4">XZYJT29</strain>
    </source>
</reference>
<gene>
    <name evidence="3" type="ORF">ACFQMA_04775</name>
</gene>
<dbReference type="Gene3D" id="1.10.10.10">
    <property type="entry name" value="Winged helix-like DNA-binding domain superfamily/Winged helix DNA-binding domain"/>
    <property type="match status" value="1"/>
</dbReference>